<sequence>MTDASNDQQPIADPAAQKTDRDDTSIVPDLTGDPVETERARTEDVPERD</sequence>
<evidence type="ECO:0000313" key="3">
    <source>
        <dbReference type="Proteomes" id="UP001218170"/>
    </source>
</evidence>
<dbReference type="EMBL" id="JAQZCI010000002">
    <property type="protein sequence ID" value="MDD7962509.1"/>
    <property type="molecule type" value="Genomic_DNA"/>
</dbReference>
<evidence type="ECO:0008006" key="4">
    <source>
        <dbReference type="Google" id="ProtNLM"/>
    </source>
</evidence>
<protein>
    <recommendedName>
        <fullName evidence="4">Nucleotide exchange factor GrpE</fullName>
    </recommendedName>
</protein>
<comment type="caution">
    <text evidence="2">The sequence shown here is derived from an EMBL/GenBank/DDBJ whole genome shotgun (WGS) entry which is preliminary data.</text>
</comment>
<proteinExistence type="predicted"/>
<feature type="region of interest" description="Disordered" evidence="1">
    <location>
        <begin position="1"/>
        <end position="49"/>
    </location>
</feature>
<evidence type="ECO:0000256" key="1">
    <source>
        <dbReference type="SAM" id="MobiDB-lite"/>
    </source>
</evidence>
<organism evidence="2 3">
    <name type="scientific">Microbacterium thalli</name>
    <dbReference type="NCBI Taxonomy" id="3027921"/>
    <lineage>
        <taxon>Bacteria</taxon>
        <taxon>Bacillati</taxon>
        <taxon>Actinomycetota</taxon>
        <taxon>Actinomycetes</taxon>
        <taxon>Micrococcales</taxon>
        <taxon>Microbacteriaceae</taxon>
        <taxon>Microbacterium</taxon>
    </lineage>
</organism>
<name>A0ABT5SI80_9MICO</name>
<keyword evidence="3" id="KW-1185">Reference proteome</keyword>
<feature type="compositionally biased region" description="Basic and acidic residues" evidence="1">
    <location>
        <begin position="36"/>
        <end position="49"/>
    </location>
</feature>
<dbReference type="Proteomes" id="UP001218170">
    <property type="component" value="Unassembled WGS sequence"/>
</dbReference>
<reference evidence="2 3" key="1">
    <citation type="submission" date="2023-02" db="EMBL/GenBank/DDBJ databases">
        <title>Study of novel species of the Microbacterium genus.</title>
        <authorList>
            <person name="Arroyo-Herrera I."/>
            <person name="Roman-Ponce B."/>
            <person name="Vasquez-Murrieta M.S."/>
        </authorList>
    </citation>
    <scope>NUCLEOTIDE SEQUENCE [LARGE SCALE GENOMIC DNA]</scope>
    <source>
        <strain evidence="2 3">NE1TT3</strain>
    </source>
</reference>
<accession>A0ABT5SI80</accession>
<gene>
    <name evidence="2" type="ORF">PUW80_09110</name>
</gene>
<evidence type="ECO:0000313" key="2">
    <source>
        <dbReference type="EMBL" id="MDD7962509.1"/>
    </source>
</evidence>
<dbReference type="RefSeq" id="WP_274222343.1">
    <property type="nucleotide sequence ID" value="NZ_JAQZCH010000002.1"/>
</dbReference>